<gene>
    <name evidence="8" type="primary">lgt_1</name>
    <name evidence="7" type="synonym">lgt</name>
    <name evidence="8" type="ORF">GCM10008935_18740</name>
</gene>
<feature type="transmembrane region" description="Helical" evidence="7">
    <location>
        <begin position="94"/>
        <end position="119"/>
    </location>
</feature>
<feature type="transmembrane region" description="Helical" evidence="7">
    <location>
        <begin position="59"/>
        <end position="82"/>
    </location>
</feature>
<dbReference type="PANTHER" id="PTHR30589:SF0">
    <property type="entry name" value="PHOSPHATIDYLGLYCEROL--PROLIPOPROTEIN DIACYLGLYCERYL TRANSFERASE"/>
    <property type="match status" value="1"/>
</dbReference>
<feature type="transmembrane region" description="Helical" evidence="7">
    <location>
        <begin position="187"/>
        <end position="204"/>
    </location>
</feature>
<feature type="binding site" evidence="7">
    <location>
        <position position="145"/>
    </location>
    <ligand>
        <name>a 1,2-diacyl-sn-glycero-3-phospho-(1'-sn-glycerol)</name>
        <dbReference type="ChEBI" id="CHEBI:64716"/>
    </ligand>
</feature>
<evidence type="ECO:0000256" key="5">
    <source>
        <dbReference type="ARBA" id="ARBA00022989"/>
    </source>
</evidence>
<feature type="transmembrane region" description="Helical" evidence="7">
    <location>
        <begin position="216"/>
        <end position="234"/>
    </location>
</feature>
<keyword evidence="5 7" id="KW-1133">Transmembrane helix</keyword>
<evidence type="ECO:0000256" key="6">
    <source>
        <dbReference type="ARBA" id="ARBA00023136"/>
    </source>
</evidence>
<proteinExistence type="inferred from homology"/>
<keyword evidence="6 7" id="KW-0472">Membrane</keyword>
<dbReference type="EC" id="2.5.1.145" evidence="7"/>
<name>A0ABN0ZYP0_9BACI</name>
<organism evidence="8 9">
    <name type="scientific">Alkalibacillus silvisoli</name>
    <dbReference type="NCBI Taxonomy" id="392823"/>
    <lineage>
        <taxon>Bacteria</taxon>
        <taxon>Bacillati</taxon>
        <taxon>Bacillota</taxon>
        <taxon>Bacilli</taxon>
        <taxon>Bacillales</taxon>
        <taxon>Bacillaceae</taxon>
        <taxon>Alkalibacillus</taxon>
    </lineage>
</organism>
<feature type="transmembrane region" description="Helical" evidence="7">
    <location>
        <begin position="246"/>
        <end position="264"/>
    </location>
</feature>
<comment type="subcellular location">
    <subcellularLocation>
        <location evidence="7">Cell membrane</location>
        <topology evidence="7">Multi-pass membrane protein</topology>
    </subcellularLocation>
</comment>
<evidence type="ECO:0000313" key="8">
    <source>
        <dbReference type="EMBL" id="GAA0463336.1"/>
    </source>
</evidence>
<dbReference type="InterPro" id="IPR001640">
    <property type="entry name" value="Lgt"/>
</dbReference>
<dbReference type="GO" id="GO:0016740">
    <property type="term" value="F:transferase activity"/>
    <property type="evidence" value="ECO:0007669"/>
    <property type="project" value="UniProtKB-KW"/>
</dbReference>
<dbReference type="PROSITE" id="PS01311">
    <property type="entry name" value="LGT"/>
    <property type="match status" value="1"/>
</dbReference>
<evidence type="ECO:0000256" key="3">
    <source>
        <dbReference type="ARBA" id="ARBA00022679"/>
    </source>
</evidence>
<dbReference type="EMBL" id="BAAACZ010000015">
    <property type="protein sequence ID" value="GAA0463336.1"/>
    <property type="molecule type" value="Genomic_DNA"/>
</dbReference>
<comment type="function">
    <text evidence="7">Catalyzes the transfer of the diacylglyceryl group from phosphatidylglycerol to the sulfhydryl group of the N-terminal cysteine of a prolipoprotein, the first step in the formation of mature lipoproteins.</text>
</comment>
<evidence type="ECO:0000256" key="2">
    <source>
        <dbReference type="ARBA" id="ARBA00022475"/>
    </source>
</evidence>
<evidence type="ECO:0000256" key="1">
    <source>
        <dbReference type="ARBA" id="ARBA00007150"/>
    </source>
</evidence>
<feature type="transmembrane region" description="Helical" evidence="7">
    <location>
        <begin position="28"/>
        <end position="47"/>
    </location>
</feature>
<comment type="catalytic activity">
    <reaction evidence="7">
        <text>L-cysteinyl-[prolipoprotein] + a 1,2-diacyl-sn-glycero-3-phospho-(1'-sn-glycerol) = an S-1,2-diacyl-sn-glyceryl-L-cysteinyl-[prolipoprotein] + sn-glycerol 1-phosphate + H(+)</text>
        <dbReference type="Rhea" id="RHEA:56712"/>
        <dbReference type="Rhea" id="RHEA-COMP:14679"/>
        <dbReference type="Rhea" id="RHEA-COMP:14680"/>
        <dbReference type="ChEBI" id="CHEBI:15378"/>
        <dbReference type="ChEBI" id="CHEBI:29950"/>
        <dbReference type="ChEBI" id="CHEBI:57685"/>
        <dbReference type="ChEBI" id="CHEBI:64716"/>
        <dbReference type="ChEBI" id="CHEBI:140658"/>
        <dbReference type="EC" id="2.5.1.145"/>
    </reaction>
</comment>
<dbReference type="NCBIfam" id="TIGR00544">
    <property type="entry name" value="lgt"/>
    <property type="match status" value="1"/>
</dbReference>
<keyword evidence="9" id="KW-1185">Reference proteome</keyword>
<dbReference type="Pfam" id="PF01790">
    <property type="entry name" value="LGT"/>
    <property type="match status" value="1"/>
</dbReference>
<feature type="transmembrane region" description="Helical" evidence="7">
    <location>
        <begin position="126"/>
        <end position="144"/>
    </location>
</feature>
<keyword evidence="3 7" id="KW-0808">Transferase</keyword>
<evidence type="ECO:0000256" key="4">
    <source>
        <dbReference type="ARBA" id="ARBA00022692"/>
    </source>
</evidence>
<comment type="similarity">
    <text evidence="1 7">Belongs to the Lgt family.</text>
</comment>
<sequence>MPEMSEKMLLSNVQPLNPVAFEIFGWPIYWYGVIIILGALLGYVLANREAIRRGLPKDFFADLLIWAVPVALVFARMYYVIFNLDYYLENPGQIIAIWEGGLAVHGGLVGGVLTGYVFAKIRGFSFWKVADIAAPSILLGQAIGRWGNFINQEAHGGEVSREFLENLMLPDWIINQMFIDGSYYHPTFLYESIWSFIGVGILLYLRRVNMRRGDLFLTYVIWYSFGRFFIEGLRTDSLMIFDFLRTAQVISIVLIVGAVITIIYRRKTGLSRIRYLSDDSPKKKNKNKKRGKK</sequence>
<evidence type="ECO:0000313" key="9">
    <source>
        <dbReference type="Proteomes" id="UP001500740"/>
    </source>
</evidence>
<dbReference type="PANTHER" id="PTHR30589">
    <property type="entry name" value="PROLIPOPROTEIN DIACYLGLYCERYL TRANSFERASE"/>
    <property type="match status" value="1"/>
</dbReference>
<accession>A0ABN0ZYP0</accession>
<comment type="caution">
    <text evidence="8">The sequence shown here is derived from an EMBL/GenBank/DDBJ whole genome shotgun (WGS) entry which is preliminary data.</text>
</comment>
<dbReference type="HAMAP" id="MF_01147">
    <property type="entry name" value="Lgt"/>
    <property type="match status" value="1"/>
</dbReference>
<protein>
    <recommendedName>
        <fullName evidence="7">Phosphatidylglycerol--prolipoprotein diacylglyceryl transferase</fullName>
        <ecNumber evidence="7">2.5.1.145</ecNumber>
    </recommendedName>
</protein>
<comment type="pathway">
    <text evidence="7">Protein modification; lipoprotein biosynthesis (diacylglyceryl transfer).</text>
</comment>
<evidence type="ECO:0000256" key="7">
    <source>
        <dbReference type="HAMAP-Rule" id="MF_01147"/>
    </source>
</evidence>
<keyword evidence="2 7" id="KW-1003">Cell membrane</keyword>
<dbReference type="Proteomes" id="UP001500740">
    <property type="component" value="Unassembled WGS sequence"/>
</dbReference>
<reference evidence="8 9" key="1">
    <citation type="journal article" date="2019" name="Int. J. Syst. Evol. Microbiol.">
        <title>The Global Catalogue of Microorganisms (GCM) 10K type strain sequencing project: providing services to taxonomists for standard genome sequencing and annotation.</title>
        <authorList>
            <consortium name="The Broad Institute Genomics Platform"/>
            <consortium name="The Broad Institute Genome Sequencing Center for Infectious Disease"/>
            <person name="Wu L."/>
            <person name="Ma J."/>
        </authorList>
    </citation>
    <scope>NUCLEOTIDE SEQUENCE [LARGE SCALE GENOMIC DNA]</scope>
    <source>
        <strain evidence="8 9">JCM 14193</strain>
    </source>
</reference>
<keyword evidence="4 7" id="KW-0812">Transmembrane</keyword>